<dbReference type="AlphaFoldDB" id="A0A8S3EGZ0"/>
<organism evidence="1 2">
    <name type="scientific">Rotaria magnacalcarata</name>
    <dbReference type="NCBI Taxonomy" id="392030"/>
    <lineage>
        <taxon>Eukaryota</taxon>
        <taxon>Metazoa</taxon>
        <taxon>Spiralia</taxon>
        <taxon>Gnathifera</taxon>
        <taxon>Rotifera</taxon>
        <taxon>Eurotatoria</taxon>
        <taxon>Bdelloidea</taxon>
        <taxon>Philodinida</taxon>
        <taxon>Philodinidae</taxon>
        <taxon>Rotaria</taxon>
    </lineage>
</organism>
<evidence type="ECO:0000313" key="2">
    <source>
        <dbReference type="Proteomes" id="UP000681967"/>
    </source>
</evidence>
<gene>
    <name evidence="1" type="ORF">BYL167_LOCUS60570</name>
</gene>
<evidence type="ECO:0000313" key="1">
    <source>
        <dbReference type="EMBL" id="CAF5070830.1"/>
    </source>
</evidence>
<proteinExistence type="predicted"/>
<name>A0A8S3EGZ0_9BILA</name>
<protein>
    <submittedName>
        <fullName evidence="1">Uncharacterized protein</fullName>
    </submittedName>
</protein>
<sequence length="184" mass="21606">MFFACQLLCSNGSHVICQCPFFNPFMHYVLHIDTSRSENDFMIDNDLNEKCYEEKNASIYENFNKIDRYLTHISSIGFAKKLFALIDKTIEKQKVFAKGNIIDRFIKQIEYLGFQLMHLSNLFISISNNIEFFIKSKQLQFENLDRSVSVSIMNEINQIMDYQIIFFTISNVKINQSLNSLIAY</sequence>
<dbReference type="Proteomes" id="UP000681967">
    <property type="component" value="Unassembled WGS sequence"/>
</dbReference>
<accession>A0A8S3EGZ0</accession>
<dbReference type="EMBL" id="CAJOBH010230811">
    <property type="protein sequence ID" value="CAF5070830.1"/>
    <property type="molecule type" value="Genomic_DNA"/>
</dbReference>
<comment type="caution">
    <text evidence="1">The sequence shown here is derived from an EMBL/GenBank/DDBJ whole genome shotgun (WGS) entry which is preliminary data.</text>
</comment>
<reference evidence="1" key="1">
    <citation type="submission" date="2021-02" db="EMBL/GenBank/DDBJ databases">
        <authorList>
            <person name="Nowell W R."/>
        </authorList>
    </citation>
    <scope>NUCLEOTIDE SEQUENCE</scope>
</reference>
<feature type="non-terminal residue" evidence="1">
    <location>
        <position position="1"/>
    </location>
</feature>